<reference evidence="2" key="2">
    <citation type="submission" date="2022-01" db="EMBL/GenBank/DDBJ databases">
        <authorList>
            <person name="Yamashiro T."/>
            <person name="Shiraishi A."/>
            <person name="Satake H."/>
            <person name="Nakayama K."/>
        </authorList>
    </citation>
    <scope>NUCLEOTIDE SEQUENCE</scope>
</reference>
<dbReference type="Proteomes" id="UP001151760">
    <property type="component" value="Unassembled WGS sequence"/>
</dbReference>
<evidence type="ECO:0000313" key="2">
    <source>
        <dbReference type="EMBL" id="GJT61128.1"/>
    </source>
</evidence>
<keyword evidence="3" id="KW-1185">Reference proteome</keyword>
<comment type="caution">
    <text evidence="2">The sequence shown here is derived from an EMBL/GenBank/DDBJ whole genome shotgun (WGS) entry which is preliminary data.</text>
</comment>
<evidence type="ECO:0000313" key="3">
    <source>
        <dbReference type="Proteomes" id="UP001151760"/>
    </source>
</evidence>
<dbReference type="EMBL" id="BQNB010017260">
    <property type="protein sequence ID" value="GJT61128.1"/>
    <property type="molecule type" value="Genomic_DNA"/>
</dbReference>
<name>A0ABQ5FDZ9_9ASTR</name>
<evidence type="ECO:0000256" key="1">
    <source>
        <dbReference type="SAM" id="Phobius"/>
    </source>
</evidence>
<protein>
    <submittedName>
        <fullName evidence="2">Uncharacterized protein</fullName>
    </submittedName>
</protein>
<gene>
    <name evidence="2" type="ORF">Tco_1004661</name>
</gene>
<feature type="transmembrane region" description="Helical" evidence="1">
    <location>
        <begin position="83"/>
        <end position="104"/>
    </location>
</feature>
<keyword evidence="1" id="KW-1133">Transmembrane helix</keyword>
<accession>A0ABQ5FDZ9</accession>
<proteinExistence type="predicted"/>
<organism evidence="2 3">
    <name type="scientific">Tanacetum coccineum</name>
    <dbReference type="NCBI Taxonomy" id="301880"/>
    <lineage>
        <taxon>Eukaryota</taxon>
        <taxon>Viridiplantae</taxon>
        <taxon>Streptophyta</taxon>
        <taxon>Embryophyta</taxon>
        <taxon>Tracheophyta</taxon>
        <taxon>Spermatophyta</taxon>
        <taxon>Magnoliopsida</taxon>
        <taxon>eudicotyledons</taxon>
        <taxon>Gunneridae</taxon>
        <taxon>Pentapetalae</taxon>
        <taxon>asterids</taxon>
        <taxon>campanulids</taxon>
        <taxon>Asterales</taxon>
        <taxon>Asteraceae</taxon>
        <taxon>Asteroideae</taxon>
        <taxon>Anthemideae</taxon>
        <taxon>Anthemidinae</taxon>
        <taxon>Tanacetum</taxon>
    </lineage>
</organism>
<reference evidence="2" key="1">
    <citation type="journal article" date="2022" name="Int. J. Mol. Sci.">
        <title>Draft Genome of Tanacetum Coccineum: Genomic Comparison of Closely Related Tanacetum-Family Plants.</title>
        <authorList>
            <person name="Yamashiro T."/>
            <person name="Shiraishi A."/>
            <person name="Nakayama K."/>
            <person name="Satake H."/>
        </authorList>
    </citation>
    <scope>NUCLEOTIDE SEQUENCE</scope>
</reference>
<keyword evidence="1" id="KW-0812">Transmembrane</keyword>
<sequence length="122" mass="13062">MNHQTHTVAVTLTRNSLAVAIEQTPFCVCDLTNPDRTLFARERNQRTLWLVCGCRKGGRGDGASRCSPCVGWQMFQVAKMVDMVLWVASAVMVVAGMTAAAGGYEVEGGDVDDGGVVVVVGW</sequence>
<keyword evidence="1" id="KW-0472">Membrane</keyword>